<organism evidence="2">
    <name type="scientific">marine sediment metagenome</name>
    <dbReference type="NCBI Taxonomy" id="412755"/>
    <lineage>
        <taxon>unclassified sequences</taxon>
        <taxon>metagenomes</taxon>
        <taxon>ecological metagenomes</taxon>
    </lineage>
</organism>
<dbReference type="AlphaFoldDB" id="X1MIA5"/>
<proteinExistence type="predicted"/>
<feature type="coiled-coil region" evidence="1">
    <location>
        <begin position="38"/>
        <end position="72"/>
    </location>
</feature>
<dbReference type="EMBL" id="BARV01006907">
    <property type="protein sequence ID" value="GAI17811.1"/>
    <property type="molecule type" value="Genomic_DNA"/>
</dbReference>
<keyword evidence="1" id="KW-0175">Coiled coil</keyword>
<evidence type="ECO:0000256" key="1">
    <source>
        <dbReference type="SAM" id="Coils"/>
    </source>
</evidence>
<gene>
    <name evidence="2" type="ORF">S06H3_14132</name>
</gene>
<name>X1MIA5_9ZZZZ</name>
<accession>X1MIA5</accession>
<reference evidence="2" key="1">
    <citation type="journal article" date="2014" name="Front. Microbiol.">
        <title>High frequency of phylogenetically diverse reductive dehalogenase-homologous genes in deep subseafloor sedimentary metagenomes.</title>
        <authorList>
            <person name="Kawai M."/>
            <person name="Futagami T."/>
            <person name="Toyoda A."/>
            <person name="Takaki Y."/>
            <person name="Nishi S."/>
            <person name="Hori S."/>
            <person name="Arai W."/>
            <person name="Tsubouchi T."/>
            <person name="Morono Y."/>
            <person name="Uchiyama I."/>
            <person name="Ito T."/>
            <person name="Fujiyama A."/>
            <person name="Inagaki F."/>
            <person name="Takami H."/>
        </authorList>
    </citation>
    <scope>NUCLEOTIDE SEQUENCE</scope>
    <source>
        <strain evidence="2">Expedition CK06-06</strain>
    </source>
</reference>
<protein>
    <submittedName>
        <fullName evidence="2">Uncharacterized protein</fullName>
    </submittedName>
</protein>
<evidence type="ECO:0000313" key="2">
    <source>
        <dbReference type="EMBL" id="GAI17811.1"/>
    </source>
</evidence>
<sequence>MPILPELQKRKRFEEKELLKISKFIEVEFSEIMSDKNRSLIKAKLDELADRKRGIEEEIRKLNLMIQNIEGNAFDKESIKLILNKYEEFFEIMKPWQQKEIIQKFIKKIMVMENEIKVGLSDGSEVSQRLSWQAWRDSNPQPTVLETATLTN</sequence>
<comment type="caution">
    <text evidence="2">The sequence shown here is derived from an EMBL/GenBank/DDBJ whole genome shotgun (WGS) entry which is preliminary data.</text>
</comment>